<evidence type="ECO:0000256" key="9">
    <source>
        <dbReference type="ARBA" id="ARBA00022833"/>
    </source>
</evidence>
<feature type="compositionally biased region" description="Polar residues" evidence="17">
    <location>
        <begin position="129"/>
        <end position="148"/>
    </location>
</feature>
<dbReference type="AlphaFoldDB" id="A0A9X2FGB0"/>
<evidence type="ECO:0000256" key="6">
    <source>
        <dbReference type="ARBA" id="ARBA00022723"/>
    </source>
</evidence>
<comment type="subcellular location">
    <subcellularLocation>
        <location evidence="15">Cell membrane</location>
        <topology evidence="15">Multi-pass membrane protein</topology>
        <orientation evidence="15">Cytoplasmic side</orientation>
    </subcellularLocation>
    <subcellularLocation>
        <location evidence="1">Membrane</location>
    </subcellularLocation>
</comment>
<keyword evidence="13 15" id="KW-0472">Membrane</keyword>
<dbReference type="GO" id="GO:0005524">
    <property type="term" value="F:ATP binding"/>
    <property type="evidence" value="ECO:0007669"/>
    <property type="project" value="UniProtKB-UniRule"/>
</dbReference>
<feature type="domain" description="AAA+ ATPase" evidence="18">
    <location>
        <begin position="340"/>
        <end position="479"/>
    </location>
</feature>
<reference evidence="19" key="1">
    <citation type="submission" date="2022-06" db="EMBL/GenBank/DDBJ databases">
        <title>Aeoliella straminimaris, a novel planctomycete from sediments.</title>
        <authorList>
            <person name="Vitorino I.R."/>
            <person name="Lage O.M."/>
        </authorList>
    </citation>
    <scope>NUCLEOTIDE SEQUENCE</scope>
    <source>
        <strain evidence="19">ICT_H6.2</strain>
    </source>
</reference>
<dbReference type="InterPro" id="IPR027417">
    <property type="entry name" value="P-loop_NTPase"/>
</dbReference>
<evidence type="ECO:0000259" key="18">
    <source>
        <dbReference type="SMART" id="SM00382"/>
    </source>
</evidence>
<keyword evidence="5 15" id="KW-0812">Transmembrane</keyword>
<accession>A0A9X2FGB0</accession>
<comment type="subunit">
    <text evidence="15">Homohexamer.</text>
</comment>
<dbReference type="Proteomes" id="UP001155241">
    <property type="component" value="Unassembled WGS sequence"/>
</dbReference>
<protein>
    <recommendedName>
        <fullName evidence="15">ATP-dependent zinc metalloprotease FtsH</fullName>
        <ecNumber evidence="15">3.4.24.-</ecNumber>
    </recommendedName>
</protein>
<sequence length="777" mass="85309">MPEKPNAPAPKPGGPRPAGQKPEAKGPGRTTPPPSWLLIILVLASILLLLNPLGSTRSEITYQFFHEQVQKNNVRSLEVRGQQAIGQFRIPPLKSELEASKAQQAAGTEQQEQSPSDQVSTSDEKPSDQPASGESDPSTSEAGESTETPSEEPAANEDEAPSEASTTPNEEDPQQDSAKPESEATDTKQSTDSQTKGDSPSDTSKEPEDGEERLEKEFVVTLLNPYIEHDVAQFWLDHGVDVRAEQPTDYGALLYAIWFAVFIAFMVGMWFFMRRTRDQMMGGGMLGNVTRSPAKRYEIGEGPQITFDDVAGLDGVKRDLEEVVDFLKDPERFQRLGARVPKGVLLMGPPGTGKTLLAKAVAGEAGVPFFSISGSEFIQLFVGVGASRVRDLFKTAKAASPAILFIDEIDAVGRQRGAGLGGGHDEREQTLNQILSEMDGFTPTTSVIVMAATNRPDVLDPALLRPGRFDRHIAVDRPSLEARRELFRVHTREFPLAEDVDFDRLARATVGLTGADIRNLSNEAALWATRHNKNHVSMDDFEFARDKVLMGAPRDDVLTDDEKRITAYHEAGHTVVAWKVPGNDRVHKVTIIPRGRALGVTQLVPQADRHNMSESSMYAILAMALGGRTAEKITFDEYSAGAENDLKRATELARRMVTLWGMSERLGPVAFQQSGDNPFLGREIVQEHRHYSEHTAQVIDEEVAKILHNAADRAKRCLTEYHDQLVELSEALLDREVLDEYEIASILGPSPNSDQGAERTVEIQPPAPAPATTHEQT</sequence>
<feature type="region of interest" description="Disordered" evidence="17">
    <location>
        <begin position="1"/>
        <end position="31"/>
    </location>
</feature>
<dbReference type="GO" id="GO:0030163">
    <property type="term" value="P:protein catabolic process"/>
    <property type="evidence" value="ECO:0007669"/>
    <property type="project" value="UniProtKB-UniRule"/>
</dbReference>
<dbReference type="EMBL" id="JAMXLR010000026">
    <property type="protein sequence ID" value="MCO6043711.1"/>
    <property type="molecule type" value="Genomic_DNA"/>
</dbReference>
<evidence type="ECO:0000256" key="12">
    <source>
        <dbReference type="ARBA" id="ARBA00023049"/>
    </source>
</evidence>
<gene>
    <name evidence="15 19" type="primary">ftsH</name>
    <name evidence="19" type="ORF">NG895_07310</name>
</gene>
<comment type="function">
    <text evidence="15">Acts as a processive, ATP-dependent zinc metallopeptidase for both cytoplasmic and membrane proteins. Plays a role in the quality control of integral membrane proteins.</text>
</comment>
<dbReference type="Gene3D" id="1.10.8.60">
    <property type="match status" value="1"/>
</dbReference>
<feature type="compositionally biased region" description="Pro residues" evidence="17">
    <location>
        <begin position="1"/>
        <end position="15"/>
    </location>
</feature>
<comment type="similarity">
    <text evidence="2 15">In the C-terminal section; belongs to the peptidase M41 family.</text>
</comment>
<dbReference type="Gene3D" id="1.20.58.760">
    <property type="entry name" value="Peptidase M41"/>
    <property type="match status" value="1"/>
</dbReference>
<dbReference type="Pfam" id="PF17862">
    <property type="entry name" value="AAA_lid_3"/>
    <property type="match status" value="1"/>
</dbReference>
<keyword evidence="8 15" id="KW-0378">Hydrolase</keyword>
<dbReference type="SUPFAM" id="SSF52540">
    <property type="entry name" value="P-loop containing nucleoside triphosphate hydrolases"/>
    <property type="match status" value="1"/>
</dbReference>
<dbReference type="FunFam" id="1.20.58.760:FF:000001">
    <property type="entry name" value="ATP-dependent zinc metalloprotease FtsH"/>
    <property type="match status" value="1"/>
</dbReference>
<evidence type="ECO:0000256" key="17">
    <source>
        <dbReference type="SAM" id="MobiDB-lite"/>
    </source>
</evidence>
<evidence type="ECO:0000313" key="20">
    <source>
        <dbReference type="Proteomes" id="UP001155241"/>
    </source>
</evidence>
<evidence type="ECO:0000256" key="11">
    <source>
        <dbReference type="ARBA" id="ARBA00022989"/>
    </source>
</evidence>
<feature type="region of interest" description="Disordered" evidence="17">
    <location>
        <begin position="747"/>
        <end position="777"/>
    </location>
</feature>
<evidence type="ECO:0000256" key="1">
    <source>
        <dbReference type="ARBA" id="ARBA00004370"/>
    </source>
</evidence>
<evidence type="ECO:0000256" key="2">
    <source>
        <dbReference type="ARBA" id="ARBA00010044"/>
    </source>
</evidence>
<dbReference type="GO" id="GO:0016887">
    <property type="term" value="F:ATP hydrolysis activity"/>
    <property type="evidence" value="ECO:0007669"/>
    <property type="project" value="UniProtKB-UniRule"/>
</dbReference>
<feature type="compositionally biased region" description="Low complexity" evidence="17">
    <location>
        <begin position="102"/>
        <end position="113"/>
    </location>
</feature>
<feature type="compositionally biased region" description="Basic and acidic residues" evidence="17">
    <location>
        <begin position="203"/>
        <end position="213"/>
    </location>
</feature>
<evidence type="ECO:0000256" key="16">
    <source>
        <dbReference type="RuleBase" id="RU003651"/>
    </source>
</evidence>
<dbReference type="PROSITE" id="PS00674">
    <property type="entry name" value="AAA"/>
    <property type="match status" value="1"/>
</dbReference>
<keyword evidence="3 15" id="KW-1003">Cell membrane</keyword>
<keyword evidence="12 15" id="KW-0482">Metalloprotease</keyword>
<dbReference type="Gene3D" id="3.40.50.300">
    <property type="entry name" value="P-loop containing nucleotide triphosphate hydrolases"/>
    <property type="match status" value="1"/>
</dbReference>
<comment type="caution">
    <text evidence="19">The sequence shown here is derived from an EMBL/GenBank/DDBJ whole genome shotgun (WGS) entry which is preliminary data.</text>
</comment>
<dbReference type="PANTHER" id="PTHR23076:SF97">
    <property type="entry name" value="ATP-DEPENDENT ZINC METALLOPROTEASE YME1L1"/>
    <property type="match status" value="1"/>
</dbReference>
<feature type="binding site" evidence="15">
    <location>
        <begin position="348"/>
        <end position="355"/>
    </location>
    <ligand>
        <name>ATP</name>
        <dbReference type="ChEBI" id="CHEBI:30616"/>
    </ligand>
</feature>
<evidence type="ECO:0000256" key="13">
    <source>
        <dbReference type="ARBA" id="ARBA00023136"/>
    </source>
</evidence>
<feature type="compositionally biased region" description="Polar residues" evidence="17">
    <location>
        <begin position="187"/>
        <end position="202"/>
    </location>
</feature>
<feature type="binding site" evidence="15">
    <location>
        <position position="573"/>
    </location>
    <ligand>
        <name>Zn(2+)</name>
        <dbReference type="ChEBI" id="CHEBI:29105"/>
        <note>catalytic</note>
    </ligand>
</feature>
<evidence type="ECO:0000256" key="3">
    <source>
        <dbReference type="ARBA" id="ARBA00022475"/>
    </source>
</evidence>
<comment type="similarity">
    <text evidence="16">Belongs to the AAA ATPase family.</text>
</comment>
<evidence type="ECO:0000256" key="4">
    <source>
        <dbReference type="ARBA" id="ARBA00022670"/>
    </source>
</evidence>
<evidence type="ECO:0000256" key="8">
    <source>
        <dbReference type="ARBA" id="ARBA00022801"/>
    </source>
</evidence>
<dbReference type="CDD" id="cd19501">
    <property type="entry name" value="RecA-like_FtsH"/>
    <property type="match status" value="1"/>
</dbReference>
<organism evidence="19 20">
    <name type="scientific">Aeoliella straminimaris</name>
    <dbReference type="NCBI Taxonomy" id="2954799"/>
    <lineage>
        <taxon>Bacteria</taxon>
        <taxon>Pseudomonadati</taxon>
        <taxon>Planctomycetota</taxon>
        <taxon>Planctomycetia</taxon>
        <taxon>Pirellulales</taxon>
        <taxon>Lacipirellulaceae</taxon>
        <taxon>Aeoliella</taxon>
    </lineage>
</organism>
<dbReference type="InterPro" id="IPR003593">
    <property type="entry name" value="AAA+_ATPase"/>
</dbReference>
<feature type="transmembrane region" description="Helical" evidence="15">
    <location>
        <begin position="35"/>
        <end position="53"/>
    </location>
</feature>
<dbReference type="Pfam" id="PF06480">
    <property type="entry name" value="FtsH_ext"/>
    <property type="match status" value="1"/>
</dbReference>
<dbReference type="InterPro" id="IPR011546">
    <property type="entry name" value="Pept_M41_FtsH_extracell"/>
</dbReference>
<dbReference type="GO" id="GO:0004222">
    <property type="term" value="F:metalloendopeptidase activity"/>
    <property type="evidence" value="ECO:0007669"/>
    <property type="project" value="InterPro"/>
</dbReference>
<feature type="region of interest" description="Disordered" evidence="17">
    <location>
        <begin position="97"/>
        <end position="213"/>
    </location>
</feature>
<dbReference type="FunFam" id="3.40.50.300:FF:000001">
    <property type="entry name" value="ATP-dependent zinc metalloprotease FtsH"/>
    <property type="match status" value="1"/>
</dbReference>
<keyword evidence="4 15" id="KW-0645">Protease</keyword>
<dbReference type="GO" id="GO:0006508">
    <property type="term" value="P:proteolysis"/>
    <property type="evidence" value="ECO:0007669"/>
    <property type="project" value="UniProtKB-KW"/>
</dbReference>
<comment type="cofactor">
    <cofactor evidence="15">
        <name>Zn(2+)</name>
        <dbReference type="ChEBI" id="CHEBI:29105"/>
    </cofactor>
    <text evidence="15">Binds 1 zinc ion per subunit.</text>
</comment>
<keyword evidence="9 15" id="KW-0862">Zinc</keyword>
<dbReference type="GO" id="GO:0004176">
    <property type="term" value="F:ATP-dependent peptidase activity"/>
    <property type="evidence" value="ECO:0007669"/>
    <property type="project" value="InterPro"/>
</dbReference>
<dbReference type="SMART" id="SM00382">
    <property type="entry name" value="AAA"/>
    <property type="match status" value="1"/>
</dbReference>
<dbReference type="Pfam" id="PF00004">
    <property type="entry name" value="AAA"/>
    <property type="match status" value="1"/>
</dbReference>
<keyword evidence="7 15" id="KW-0547">Nucleotide-binding</keyword>
<dbReference type="InterPro" id="IPR003960">
    <property type="entry name" value="ATPase_AAA_CS"/>
</dbReference>
<dbReference type="HAMAP" id="MF_01458">
    <property type="entry name" value="FtsH"/>
    <property type="match status" value="1"/>
</dbReference>
<dbReference type="InterPro" id="IPR003959">
    <property type="entry name" value="ATPase_AAA_core"/>
</dbReference>
<keyword evidence="11 15" id="KW-1133">Transmembrane helix</keyword>
<dbReference type="InterPro" id="IPR041569">
    <property type="entry name" value="AAA_lid_3"/>
</dbReference>
<dbReference type="GO" id="GO:0008270">
    <property type="term" value="F:zinc ion binding"/>
    <property type="evidence" value="ECO:0007669"/>
    <property type="project" value="UniProtKB-UniRule"/>
</dbReference>
<dbReference type="Pfam" id="PF01434">
    <property type="entry name" value="Peptidase_M41"/>
    <property type="match status" value="1"/>
</dbReference>
<feature type="binding site" evidence="15">
    <location>
        <position position="645"/>
    </location>
    <ligand>
        <name>Zn(2+)</name>
        <dbReference type="ChEBI" id="CHEBI:29105"/>
        <note>catalytic</note>
    </ligand>
</feature>
<dbReference type="SUPFAM" id="SSF140990">
    <property type="entry name" value="FtsH protease domain-like"/>
    <property type="match status" value="1"/>
</dbReference>
<evidence type="ECO:0000256" key="10">
    <source>
        <dbReference type="ARBA" id="ARBA00022840"/>
    </source>
</evidence>
<dbReference type="InterPro" id="IPR000642">
    <property type="entry name" value="Peptidase_M41"/>
</dbReference>
<evidence type="ECO:0000256" key="14">
    <source>
        <dbReference type="ARBA" id="ARBA00061570"/>
    </source>
</evidence>
<keyword evidence="6 15" id="KW-0479">Metal-binding</keyword>
<keyword evidence="20" id="KW-1185">Reference proteome</keyword>
<proteinExistence type="inferred from homology"/>
<name>A0A9X2FGB0_9BACT</name>
<dbReference type="InterPro" id="IPR037219">
    <property type="entry name" value="Peptidase_M41-like"/>
</dbReference>
<evidence type="ECO:0000256" key="15">
    <source>
        <dbReference type="HAMAP-Rule" id="MF_01458"/>
    </source>
</evidence>
<dbReference type="RefSeq" id="WP_252851816.1">
    <property type="nucleotide sequence ID" value="NZ_JAMXLR010000026.1"/>
</dbReference>
<comment type="similarity">
    <text evidence="14 15">In the central section; belongs to the AAA ATPase family.</text>
</comment>
<dbReference type="PANTHER" id="PTHR23076">
    <property type="entry name" value="METALLOPROTEASE M41 FTSH"/>
    <property type="match status" value="1"/>
</dbReference>
<keyword evidence="10 15" id="KW-0067">ATP-binding</keyword>
<feature type="active site" evidence="15">
    <location>
        <position position="570"/>
    </location>
</feature>
<dbReference type="EC" id="3.4.24.-" evidence="15"/>
<evidence type="ECO:0000256" key="5">
    <source>
        <dbReference type="ARBA" id="ARBA00022692"/>
    </source>
</evidence>
<dbReference type="GO" id="GO:0005886">
    <property type="term" value="C:plasma membrane"/>
    <property type="evidence" value="ECO:0007669"/>
    <property type="project" value="UniProtKB-SubCell"/>
</dbReference>
<evidence type="ECO:0000256" key="7">
    <source>
        <dbReference type="ARBA" id="ARBA00022741"/>
    </source>
</evidence>
<dbReference type="FunFam" id="1.10.8.60:FF:000001">
    <property type="entry name" value="ATP-dependent zinc metalloprotease FtsH"/>
    <property type="match status" value="1"/>
</dbReference>
<feature type="transmembrane region" description="Helical" evidence="15">
    <location>
        <begin position="252"/>
        <end position="273"/>
    </location>
</feature>
<dbReference type="NCBIfam" id="TIGR01241">
    <property type="entry name" value="FtsH_fam"/>
    <property type="match status" value="1"/>
</dbReference>
<dbReference type="InterPro" id="IPR005936">
    <property type="entry name" value="FtsH"/>
</dbReference>
<feature type="binding site" evidence="15">
    <location>
        <position position="569"/>
    </location>
    <ligand>
        <name>Zn(2+)</name>
        <dbReference type="ChEBI" id="CHEBI:29105"/>
        <note>catalytic</note>
    </ligand>
</feature>
<evidence type="ECO:0000313" key="19">
    <source>
        <dbReference type="EMBL" id="MCO6043711.1"/>
    </source>
</evidence>